<dbReference type="CDD" id="cd00637">
    <property type="entry name" value="7tm_classA_rhodopsin-like"/>
    <property type="match status" value="1"/>
</dbReference>
<dbReference type="SUPFAM" id="SSF81321">
    <property type="entry name" value="Family A G protein-coupled receptor-like"/>
    <property type="match status" value="1"/>
</dbReference>
<keyword evidence="7" id="KW-0675">Receptor</keyword>
<dbReference type="Gene3D" id="1.20.1070.10">
    <property type="entry name" value="Rhodopsin 7-helix transmembrane proteins"/>
    <property type="match status" value="1"/>
</dbReference>
<dbReference type="PROSITE" id="PS50262">
    <property type="entry name" value="G_PROTEIN_RECEP_F1_2"/>
    <property type="match status" value="1"/>
</dbReference>
<feature type="transmembrane region" description="Helical" evidence="9">
    <location>
        <begin position="269"/>
        <end position="288"/>
    </location>
</feature>
<feature type="transmembrane region" description="Helical" evidence="9">
    <location>
        <begin position="59"/>
        <end position="80"/>
    </location>
</feature>
<keyword evidence="12" id="KW-1185">Reference proteome</keyword>
<gene>
    <name evidence="11" type="ORF">ACJMK2_029567</name>
</gene>
<feature type="transmembrane region" description="Helical" evidence="9">
    <location>
        <begin position="25"/>
        <end position="47"/>
    </location>
</feature>
<comment type="caution">
    <text evidence="11">The sequence shown here is derived from an EMBL/GenBank/DDBJ whole genome shotgun (WGS) entry which is preliminary data.</text>
</comment>
<dbReference type="PRINTS" id="PR00237">
    <property type="entry name" value="GPCRRHODOPSN"/>
</dbReference>
<dbReference type="AlphaFoldDB" id="A0ABD3XAI7"/>
<keyword evidence="4 9" id="KW-1133">Transmembrane helix</keyword>
<evidence type="ECO:0000313" key="11">
    <source>
        <dbReference type="EMBL" id="KAL3883284.1"/>
    </source>
</evidence>
<keyword evidence="8" id="KW-0807">Transducer</keyword>
<evidence type="ECO:0000256" key="9">
    <source>
        <dbReference type="SAM" id="Phobius"/>
    </source>
</evidence>
<evidence type="ECO:0000259" key="10">
    <source>
        <dbReference type="PROSITE" id="PS50262"/>
    </source>
</evidence>
<evidence type="ECO:0000256" key="8">
    <source>
        <dbReference type="ARBA" id="ARBA00023224"/>
    </source>
</evidence>
<proteinExistence type="predicted"/>
<keyword evidence="6 9" id="KW-0472">Membrane</keyword>
<dbReference type="Pfam" id="PF00001">
    <property type="entry name" value="7tm_1"/>
    <property type="match status" value="1"/>
</dbReference>
<feature type="transmembrane region" description="Helical" evidence="9">
    <location>
        <begin position="100"/>
        <end position="122"/>
    </location>
</feature>
<keyword evidence="5" id="KW-0297">G-protein coupled receptor</keyword>
<dbReference type="Proteomes" id="UP001634394">
    <property type="component" value="Unassembled WGS sequence"/>
</dbReference>
<feature type="transmembrane region" description="Helical" evidence="9">
    <location>
        <begin position="183"/>
        <end position="209"/>
    </location>
</feature>
<dbReference type="GO" id="GO:0005886">
    <property type="term" value="C:plasma membrane"/>
    <property type="evidence" value="ECO:0007669"/>
    <property type="project" value="UniProtKB-SubCell"/>
</dbReference>
<evidence type="ECO:0000256" key="5">
    <source>
        <dbReference type="ARBA" id="ARBA00023040"/>
    </source>
</evidence>
<dbReference type="InterPro" id="IPR017452">
    <property type="entry name" value="GPCR_Rhodpsn_7TM"/>
</dbReference>
<feature type="transmembrane region" description="Helical" evidence="9">
    <location>
        <begin position="232"/>
        <end position="257"/>
    </location>
</feature>
<comment type="subcellular location">
    <subcellularLocation>
        <location evidence="1">Cell membrane</location>
        <topology evidence="1">Multi-pass membrane protein</topology>
    </subcellularLocation>
</comment>
<evidence type="ECO:0000256" key="2">
    <source>
        <dbReference type="ARBA" id="ARBA00022475"/>
    </source>
</evidence>
<dbReference type="GO" id="GO:0004930">
    <property type="term" value="F:G protein-coupled receptor activity"/>
    <property type="evidence" value="ECO:0007669"/>
    <property type="project" value="UniProtKB-KW"/>
</dbReference>
<reference evidence="11 12" key="1">
    <citation type="submission" date="2024-11" db="EMBL/GenBank/DDBJ databases">
        <title>Chromosome-level genome assembly of the freshwater bivalve Anodonta woodiana.</title>
        <authorList>
            <person name="Chen X."/>
        </authorList>
    </citation>
    <scope>NUCLEOTIDE SEQUENCE [LARGE SCALE GENOMIC DNA]</scope>
    <source>
        <strain evidence="11">MN2024</strain>
        <tissue evidence="11">Gills</tissue>
    </source>
</reference>
<feature type="domain" description="G-protein coupled receptors family 1 profile" evidence="10">
    <location>
        <begin position="43"/>
        <end position="286"/>
    </location>
</feature>
<evidence type="ECO:0000256" key="6">
    <source>
        <dbReference type="ARBA" id="ARBA00023136"/>
    </source>
</evidence>
<accession>A0ABD3XAI7</accession>
<evidence type="ECO:0000256" key="7">
    <source>
        <dbReference type="ARBA" id="ARBA00023170"/>
    </source>
</evidence>
<evidence type="ECO:0000256" key="3">
    <source>
        <dbReference type="ARBA" id="ARBA00022692"/>
    </source>
</evidence>
<dbReference type="InterPro" id="IPR000276">
    <property type="entry name" value="GPCR_Rhodpsn"/>
</dbReference>
<feature type="transmembrane region" description="Helical" evidence="9">
    <location>
        <begin position="142"/>
        <end position="163"/>
    </location>
</feature>
<organism evidence="11 12">
    <name type="scientific">Sinanodonta woodiana</name>
    <name type="common">Chinese pond mussel</name>
    <name type="synonym">Anodonta woodiana</name>
    <dbReference type="NCBI Taxonomy" id="1069815"/>
    <lineage>
        <taxon>Eukaryota</taxon>
        <taxon>Metazoa</taxon>
        <taxon>Spiralia</taxon>
        <taxon>Lophotrochozoa</taxon>
        <taxon>Mollusca</taxon>
        <taxon>Bivalvia</taxon>
        <taxon>Autobranchia</taxon>
        <taxon>Heteroconchia</taxon>
        <taxon>Palaeoheterodonta</taxon>
        <taxon>Unionida</taxon>
        <taxon>Unionoidea</taxon>
        <taxon>Unionidae</taxon>
        <taxon>Unioninae</taxon>
        <taxon>Sinanodonta</taxon>
    </lineage>
</organism>
<dbReference type="PANTHER" id="PTHR24228">
    <property type="entry name" value="B2 BRADYKININ RECEPTOR/ANGIOTENSIN II RECEPTOR"/>
    <property type="match status" value="1"/>
</dbReference>
<evidence type="ECO:0000313" key="12">
    <source>
        <dbReference type="Proteomes" id="UP001634394"/>
    </source>
</evidence>
<sequence>MAYNSNEVNLTDLQMNKKVVLNLPVYKIIASLLIVVMVVGCIGNFLISATILKNKRIRVPVYALLLQVATLNALFQAFVVPFNIYTLFHTLWTPGRALCYVMVYTTYMLFCVSGLLLTLVSVYRYVCLCHNNVYLRIKDRKVVTACCVFIWVEILVLICVFGENASFSSEYLTCVFKGSHLQTVLLIFVYLPMTLIPIAMYIKIAIFVWKSKRRVQPQENTSSRNFTESNKLTTTTALISLNHLVTGLLPGVLISVIPDDLTMRSNLIAVAHFLYRLTAVFDVVLFLFSNRAIRSMIRNLFRSLRPPVILRDT</sequence>
<evidence type="ECO:0000256" key="4">
    <source>
        <dbReference type="ARBA" id="ARBA00022989"/>
    </source>
</evidence>
<protein>
    <recommendedName>
        <fullName evidence="10">G-protein coupled receptors family 1 profile domain-containing protein</fullName>
    </recommendedName>
</protein>
<dbReference type="PANTHER" id="PTHR24228:SF74">
    <property type="entry name" value="G-PROTEIN COUPLED RECEPTORS FAMILY 1 PROFILE DOMAIN-CONTAINING PROTEIN"/>
    <property type="match status" value="1"/>
</dbReference>
<dbReference type="EMBL" id="JBJQND010000003">
    <property type="protein sequence ID" value="KAL3883284.1"/>
    <property type="molecule type" value="Genomic_DNA"/>
</dbReference>
<keyword evidence="2" id="KW-1003">Cell membrane</keyword>
<keyword evidence="3 9" id="KW-0812">Transmembrane</keyword>
<evidence type="ECO:0000256" key="1">
    <source>
        <dbReference type="ARBA" id="ARBA00004651"/>
    </source>
</evidence>
<name>A0ABD3XAI7_SINWO</name>